<evidence type="ECO:0000313" key="5">
    <source>
        <dbReference type="Proteomes" id="UP000198718"/>
    </source>
</evidence>
<evidence type="ECO:0000256" key="2">
    <source>
        <dbReference type="SAM" id="SignalP"/>
    </source>
</evidence>
<protein>
    <submittedName>
        <fullName evidence="4">S-layer homology domain-containing protein</fullName>
    </submittedName>
</protein>
<dbReference type="EMBL" id="FNFP01000001">
    <property type="protein sequence ID" value="SDJ82149.1"/>
    <property type="molecule type" value="Genomic_DNA"/>
</dbReference>
<dbReference type="AlphaFoldDB" id="A0A1G8WUT2"/>
<dbReference type="Pfam" id="PF00395">
    <property type="entry name" value="SLH"/>
    <property type="match status" value="1"/>
</dbReference>
<organism evidence="4 5">
    <name type="scientific">Natronincola ferrireducens</name>
    <dbReference type="NCBI Taxonomy" id="393762"/>
    <lineage>
        <taxon>Bacteria</taxon>
        <taxon>Bacillati</taxon>
        <taxon>Bacillota</taxon>
        <taxon>Clostridia</taxon>
        <taxon>Peptostreptococcales</taxon>
        <taxon>Natronincolaceae</taxon>
        <taxon>Natronincola</taxon>
    </lineage>
</organism>
<feature type="domain" description="SLH" evidence="3">
    <location>
        <begin position="51"/>
        <end position="113"/>
    </location>
</feature>
<gene>
    <name evidence="4" type="ORF">SAMN05660472_00045</name>
</gene>
<evidence type="ECO:0000256" key="1">
    <source>
        <dbReference type="ARBA" id="ARBA00022737"/>
    </source>
</evidence>
<dbReference type="Proteomes" id="UP000198718">
    <property type="component" value="Unassembled WGS sequence"/>
</dbReference>
<evidence type="ECO:0000313" key="4">
    <source>
        <dbReference type="EMBL" id="SDJ82149.1"/>
    </source>
</evidence>
<sequence>MKKSQIAIVLSIILIFSMTMTAMADISATDVTRVEFVKVLLELGNIDVNKASTSSFTDVTNPQDIPYVETAVQRGIASGYRDHFYPNDIVTKEQAIAMVIKSFGELDVAEKVTPEMMKKHLAFKDGEFISSWAKPYVTYGVMKGIIDGDKEVYSPKSSLNLEELKELMRKAKPVFTREGMTASEMLEKVTEKIEKFDTMKYTLNMDMKSHVIDRVEGQEVFMTMDIILEGAIDQKNDQIHLVTTTTTKAGEEVVEAVVEMIMTEDMMYMKFPETEQWMAINIDPLMKELEAMLGTSMDKNTGISQQQMELFGMRASYLPEEKIDGEDYYVVAITVDQKAYRAAMDEILKNTMDLMVEMMGVGEVALEEKAEMEEAIKLMLHEMLTAMEMEVEYKYYIHQETKLMDKMEVDQAIHMKAGTVENHSVSKGVFRYYDFNEPVNIPTINPEDLMADQIL</sequence>
<evidence type="ECO:0000259" key="3">
    <source>
        <dbReference type="PROSITE" id="PS51272"/>
    </source>
</evidence>
<dbReference type="STRING" id="393762.SAMN05660472_00045"/>
<keyword evidence="1" id="KW-0677">Repeat</keyword>
<proteinExistence type="predicted"/>
<reference evidence="4 5" key="1">
    <citation type="submission" date="2016-10" db="EMBL/GenBank/DDBJ databases">
        <authorList>
            <person name="de Groot N.N."/>
        </authorList>
    </citation>
    <scope>NUCLEOTIDE SEQUENCE [LARGE SCALE GENOMIC DNA]</scope>
    <source>
        <strain evidence="4 5">DSM 18346</strain>
    </source>
</reference>
<feature type="signal peptide" evidence="2">
    <location>
        <begin position="1"/>
        <end position="24"/>
    </location>
</feature>
<dbReference type="Gene3D" id="2.50.20.20">
    <property type="match status" value="1"/>
</dbReference>
<keyword evidence="5" id="KW-1185">Reference proteome</keyword>
<name>A0A1G8WUT2_9FIRM</name>
<keyword evidence="2" id="KW-0732">Signal</keyword>
<dbReference type="RefSeq" id="WP_090548613.1">
    <property type="nucleotide sequence ID" value="NZ_FNFP01000001.1"/>
</dbReference>
<dbReference type="InterPro" id="IPR001119">
    <property type="entry name" value="SLH_dom"/>
</dbReference>
<accession>A0A1G8WUT2</accession>
<dbReference type="OrthoDB" id="1950397at2"/>
<feature type="chain" id="PRO_5011638207" evidence="2">
    <location>
        <begin position="25"/>
        <end position="455"/>
    </location>
</feature>
<dbReference type="PROSITE" id="PS51272">
    <property type="entry name" value="SLH"/>
    <property type="match status" value="1"/>
</dbReference>